<accession>A0A4D7QT38</accession>
<reference evidence="2 3" key="1">
    <citation type="submission" date="2019-04" db="EMBL/GenBank/DDBJ databases">
        <title>Phreatobacter aquaticus sp. nov.</title>
        <authorList>
            <person name="Choi A."/>
            <person name="Baek K."/>
        </authorList>
    </citation>
    <scope>NUCLEOTIDE SEQUENCE [LARGE SCALE GENOMIC DNA]</scope>
    <source>
        <strain evidence="2 3">NMCR1094</strain>
    </source>
</reference>
<feature type="transmembrane region" description="Helical" evidence="1">
    <location>
        <begin position="30"/>
        <end position="54"/>
    </location>
</feature>
<protein>
    <submittedName>
        <fullName evidence="2">Uncharacterized protein</fullName>
    </submittedName>
</protein>
<keyword evidence="1" id="KW-1133">Transmembrane helix</keyword>
<name>A0A4D7QT38_9HYPH</name>
<dbReference type="KEGG" id="paqt:E8L99_22035"/>
<keyword evidence="3" id="KW-1185">Reference proteome</keyword>
<dbReference type="EMBL" id="CP039865">
    <property type="protein sequence ID" value="QCK88247.1"/>
    <property type="molecule type" value="Genomic_DNA"/>
</dbReference>
<dbReference type="Proteomes" id="UP000298588">
    <property type="component" value="Chromosome"/>
</dbReference>
<evidence type="ECO:0000313" key="3">
    <source>
        <dbReference type="Proteomes" id="UP000298588"/>
    </source>
</evidence>
<organism evidence="2 3">
    <name type="scientific">Phreatobacter aquaticus</name>
    <dbReference type="NCBI Taxonomy" id="2570229"/>
    <lineage>
        <taxon>Bacteria</taxon>
        <taxon>Pseudomonadati</taxon>
        <taxon>Pseudomonadota</taxon>
        <taxon>Alphaproteobacteria</taxon>
        <taxon>Hyphomicrobiales</taxon>
        <taxon>Phreatobacteraceae</taxon>
        <taxon>Phreatobacter</taxon>
    </lineage>
</organism>
<dbReference type="OrthoDB" id="8480329at2"/>
<keyword evidence="1" id="KW-0812">Transmembrane</keyword>
<keyword evidence="1" id="KW-0472">Membrane</keyword>
<evidence type="ECO:0000256" key="1">
    <source>
        <dbReference type="SAM" id="Phobius"/>
    </source>
</evidence>
<proteinExistence type="predicted"/>
<dbReference type="RefSeq" id="WP_137101575.1">
    <property type="nucleotide sequence ID" value="NZ_CP039865.1"/>
</dbReference>
<dbReference type="AlphaFoldDB" id="A0A4D7QT38"/>
<evidence type="ECO:0000313" key="2">
    <source>
        <dbReference type="EMBL" id="QCK88247.1"/>
    </source>
</evidence>
<gene>
    <name evidence="2" type="ORF">E8L99_22035</name>
</gene>
<sequence length="247" mass="26228">MADDFALAYRKNRTSGTAARSSGVSLPWPILALVGLVLGALGAAAAGFSPLGLFSLGQPASRGAAVATSAAEGPRVISMVPGVKVTATGSAFGPNLMSNQQLRQVYLPVGPVLLRFESSFIEIDGPKLYPPPLGTQRQERRILDHAMVLGNMLRPLGYTPCDLHLRYVAAANINLFIGGFMAQRTPIQTDAAPNTTFWQRPETSSVRRVVQELAERGAIGLADFGRDTSPEVKGLFQGIRQVQPACG</sequence>